<evidence type="ECO:0000313" key="2">
    <source>
        <dbReference type="EMBL" id="NQV65314.1"/>
    </source>
</evidence>
<dbReference type="PRINTS" id="PR00412">
    <property type="entry name" value="EPOXHYDRLASE"/>
</dbReference>
<keyword evidence="2" id="KW-0378">Hydrolase</keyword>
<protein>
    <submittedName>
        <fullName evidence="2">Alpha/beta hydrolase</fullName>
    </submittedName>
</protein>
<sequence>MASGKASPTSHSYYSQRMKLHYLDWGNEDAPPLLLVHGNRDHCHNWDWVAQELRDQYHIIAPDFRGHGDYQWVYGSAYSHSEYIYDLAQLIHQQNLAPLHIIAHSLGGGVALRYAGIYPENIKKMIVIEGTGGPPAMYSTQPVHERMRQWVEDTRKMAGRLPKRYANLDESVQRMQEANTHLSAEQARHLTVHGSNQNEDGTYSWKFDNYTHVMSPYDMSQEQSRELWARIAAPILLVSGKESWFRHGQREDPAQYFKNARHVVVERAGHWVQHDQLAEFLSLTNDFFAEPE</sequence>
<dbReference type="EMBL" id="JABMOJ010000301">
    <property type="protein sequence ID" value="NQV65314.1"/>
    <property type="molecule type" value="Genomic_DNA"/>
</dbReference>
<dbReference type="GO" id="GO:0016787">
    <property type="term" value="F:hydrolase activity"/>
    <property type="evidence" value="ECO:0007669"/>
    <property type="project" value="UniProtKB-KW"/>
</dbReference>
<dbReference type="InterPro" id="IPR000639">
    <property type="entry name" value="Epox_hydrolase-like"/>
</dbReference>
<dbReference type="Gene3D" id="3.40.50.1820">
    <property type="entry name" value="alpha/beta hydrolase"/>
    <property type="match status" value="1"/>
</dbReference>
<feature type="domain" description="AB hydrolase-1" evidence="1">
    <location>
        <begin position="31"/>
        <end position="275"/>
    </location>
</feature>
<dbReference type="AlphaFoldDB" id="A0A972VW14"/>
<proteinExistence type="predicted"/>
<evidence type="ECO:0000313" key="3">
    <source>
        <dbReference type="Proteomes" id="UP000754644"/>
    </source>
</evidence>
<dbReference type="Proteomes" id="UP000754644">
    <property type="component" value="Unassembled WGS sequence"/>
</dbReference>
<dbReference type="Pfam" id="PF00561">
    <property type="entry name" value="Abhydrolase_1"/>
    <property type="match status" value="1"/>
</dbReference>
<organism evidence="2 3">
    <name type="scientific">SAR86 cluster bacterium</name>
    <dbReference type="NCBI Taxonomy" id="2030880"/>
    <lineage>
        <taxon>Bacteria</taxon>
        <taxon>Pseudomonadati</taxon>
        <taxon>Pseudomonadota</taxon>
        <taxon>Gammaproteobacteria</taxon>
        <taxon>SAR86 cluster</taxon>
    </lineage>
</organism>
<name>A0A972VW14_9GAMM</name>
<dbReference type="GO" id="GO:0016020">
    <property type="term" value="C:membrane"/>
    <property type="evidence" value="ECO:0007669"/>
    <property type="project" value="TreeGrafter"/>
</dbReference>
<dbReference type="InterPro" id="IPR029058">
    <property type="entry name" value="AB_hydrolase_fold"/>
</dbReference>
<reference evidence="2" key="1">
    <citation type="submission" date="2020-05" db="EMBL/GenBank/DDBJ databases">
        <title>Sulfur intermediates as new biogeochemical hubs in an aquatic model microbial ecosystem.</title>
        <authorList>
            <person name="Vigneron A."/>
        </authorList>
    </citation>
    <scope>NUCLEOTIDE SEQUENCE</scope>
    <source>
        <strain evidence="2">Bin.250</strain>
    </source>
</reference>
<accession>A0A972VW14</accession>
<dbReference type="PRINTS" id="PR00111">
    <property type="entry name" value="ABHYDROLASE"/>
</dbReference>
<dbReference type="SUPFAM" id="SSF53474">
    <property type="entry name" value="alpha/beta-Hydrolases"/>
    <property type="match status" value="1"/>
</dbReference>
<dbReference type="InterPro" id="IPR000073">
    <property type="entry name" value="AB_hydrolase_1"/>
</dbReference>
<comment type="caution">
    <text evidence="2">The sequence shown here is derived from an EMBL/GenBank/DDBJ whole genome shotgun (WGS) entry which is preliminary data.</text>
</comment>
<dbReference type="InterPro" id="IPR050266">
    <property type="entry name" value="AB_hydrolase_sf"/>
</dbReference>
<gene>
    <name evidence="2" type="ORF">HQ497_08105</name>
</gene>
<dbReference type="PANTHER" id="PTHR43798:SF33">
    <property type="entry name" value="HYDROLASE, PUTATIVE (AFU_ORTHOLOGUE AFUA_2G14860)-RELATED"/>
    <property type="match status" value="1"/>
</dbReference>
<dbReference type="PANTHER" id="PTHR43798">
    <property type="entry name" value="MONOACYLGLYCEROL LIPASE"/>
    <property type="match status" value="1"/>
</dbReference>
<evidence type="ECO:0000259" key="1">
    <source>
        <dbReference type="Pfam" id="PF00561"/>
    </source>
</evidence>